<dbReference type="EMBL" id="RIAR02000001">
    <property type="protein sequence ID" value="NSL87884.1"/>
    <property type="molecule type" value="Genomic_DNA"/>
</dbReference>
<protein>
    <submittedName>
        <fullName evidence="2">Carbohydrate-binding protein</fullName>
    </submittedName>
</protein>
<proteinExistence type="predicted"/>
<dbReference type="SUPFAM" id="SSF82153">
    <property type="entry name" value="FAS1 domain"/>
    <property type="match status" value="1"/>
</dbReference>
<dbReference type="Proteomes" id="UP000281028">
    <property type="component" value="Unassembled WGS sequence"/>
</dbReference>
<dbReference type="OrthoDB" id="654858at2"/>
<dbReference type="AlphaFoldDB" id="A0A3S1B236"/>
<organism evidence="2 3">
    <name type="scientific">Chitinophaga solisilvae</name>
    <dbReference type="NCBI Taxonomy" id="1233460"/>
    <lineage>
        <taxon>Bacteria</taxon>
        <taxon>Pseudomonadati</taxon>
        <taxon>Bacteroidota</taxon>
        <taxon>Chitinophagia</taxon>
        <taxon>Chitinophagales</taxon>
        <taxon>Chitinophagaceae</taxon>
        <taxon>Chitinophaga</taxon>
    </lineage>
</organism>
<dbReference type="InterPro" id="IPR006584">
    <property type="entry name" value="Cellulose-bd_IV"/>
</dbReference>
<dbReference type="PROSITE" id="PS51257">
    <property type="entry name" value="PROKAR_LIPOPROTEIN"/>
    <property type="match status" value="1"/>
</dbReference>
<dbReference type="Gene3D" id="2.60.120.260">
    <property type="entry name" value="Galactose-binding domain-like"/>
    <property type="match status" value="1"/>
</dbReference>
<dbReference type="CDD" id="cd04080">
    <property type="entry name" value="CBM6_cellulase-like"/>
    <property type="match status" value="1"/>
</dbReference>
<sequence length="380" mass="41623">MRKHLFLLFAVMTVACNKGMDDYRHAAPKSTVTVSTYEFLQQQGALYDTLLLLIDRVKLKDTLKLQQVTFFVPQDISIQTAINNLNFSRKRLGRNGNWTLDSVPLIVWDSLLRRYLLRGIVDADSLRYADGAELVSLYGHGMNGKTSATNASGAVNGGTQRLLFSDKNNSRFSKDWSVAATQNADVKTKNGMLHVLESTHVFGFTSFVSKAFPESLLPLQGPFLGYPIPIPGIVEAADYDEGGDGIAYHDNDVGNNGGQYRNENVDIENCGEGDNASGSPGGRYNVGWTNGSEWLRYTVDIAAAGDYKCELRLAGGGGGKIHLLIDDVDVSGEILTPSTGGWQTWTGVSVTVKLPAGQHFLKVSIRNSGFNFHRMIFTRL</sequence>
<dbReference type="SUPFAM" id="SSF49785">
    <property type="entry name" value="Galactose-binding domain-like"/>
    <property type="match status" value="1"/>
</dbReference>
<dbReference type="SMART" id="SM00606">
    <property type="entry name" value="CBD_IV"/>
    <property type="match status" value="1"/>
</dbReference>
<evidence type="ECO:0000256" key="1">
    <source>
        <dbReference type="ARBA" id="ARBA00022729"/>
    </source>
</evidence>
<gene>
    <name evidence="2" type="ORF">ECE50_013640</name>
</gene>
<name>A0A3S1B236_9BACT</name>
<evidence type="ECO:0000313" key="3">
    <source>
        <dbReference type="Proteomes" id="UP000281028"/>
    </source>
</evidence>
<comment type="caution">
    <text evidence="2">The sequence shown here is derived from an EMBL/GenBank/DDBJ whole genome shotgun (WGS) entry which is preliminary data.</text>
</comment>
<dbReference type="InterPro" id="IPR005084">
    <property type="entry name" value="CBM6"/>
</dbReference>
<keyword evidence="1" id="KW-0732">Signal</keyword>
<dbReference type="InterPro" id="IPR036378">
    <property type="entry name" value="FAS1_dom_sf"/>
</dbReference>
<dbReference type="PROSITE" id="PS51175">
    <property type="entry name" value="CBM6"/>
    <property type="match status" value="1"/>
</dbReference>
<reference evidence="2" key="1">
    <citation type="submission" date="2020-05" db="EMBL/GenBank/DDBJ databases">
        <title>Chitinophaga laudate sp. nov., isolated from a tropical peat swamp.</title>
        <authorList>
            <person name="Goh C.B.S."/>
            <person name="Lee M.S."/>
            <person name="Parimannan S."/>
            <person name="Pasbakhsh P."/>
            <person name="Yule C.M."/>
            <person name="Rajandas H."/>
            <person name="Loke S."/>
            <person name="Croft L."/>
            <person name="Tan J.B.L."/>
        </authorList>
    </citation>
    <scope>NUCLEOTIDE SEQUENCE</scope>
    <source>
        <strain evidence="2">Mgbs1</strain>
    </source>
</reference>
<dbReference type="Pfam" id="PF03422">
    <property type="entry name" value="CBM_6"/>
    <property type="match status" value="1"/>
</dbReference>
<keyword evidence="3" id="KW-1185">Reference proteome</keyword>
<dbReference type="InterPro" id="IPR008979">
    <property type="entry name" value="Galactose-bd-like_sf"/>
</dbReference>
<dbReference type="Gene3D" id="2.30.180.10">
    <property type="entry name" value="FAS1 domain"/>
    <property type="match status" value="1"/>
</dbReference>
<accession>A0A3S1B236</accession>
<evidence type="ECO:0000313" key="2">
    <source>
        <dbReference type="EMBL" id="NSL87884.1"/>
    </source>
</evidence>
<dbReference type="GO" id="GO:0030246">
    <property type="term" value="F:carbohydrate binding"/>
    <property type="evidence" value="ECO:0007669"/>
    <property type="project" value="InterPro"/>
</dbReference>